<dbReference type="AlphaFoldDB" id="A0A814S1F8"/>
<comment type="caution">
    <text evidence="1">The sequence shown here is derived from an EMBL/GenBank/DDBJ whole genome shotgun (WGS) entry which is preliminary data.</text>
</comment>
<evidence type="ECO:0000313" key="1">
    <source>
        <dbReference type="EMBL" id="CAF1141878.1"/>
    </source>
</evidence>
<accession>A0A814S1F8</accession>
<reference evidence="1" key="1">
    <citation type="submission" date="2021-02" db="EMBL/GenBank/DDBJ databases">
        <authorList>
            <person name="Nowell W R."/>
        </authorList>
    </citation>
    <scope>NUCLEOTIDE SEQUENCE</scope>
    <source>
        <strain evidence="1">Ploen Becks lab</strain>
    </source>
</reference>
<protein>
    <submittedName>
        <fullName evidence="1">Uncharacterized protein</fullName>
    </submittedName>
</protein>
<evidence type="ECO:0000313" key="2">
    <source>
        <dbReference type="Proteomes" id="UP000663879"/>
    </source>
</evidence>
<dbReference type="Proteomes" id="UP000663879">
    <property type="component" value="Unassembled WGS sequence"/>
</dbReference>
<organism evidence="1 2">
    <name type="scientific">Brachionus calyciflorus</name>
    <dbReference type="NCBI Taxonomy" id="104777"/>
    <lineage>
        <taxon>Eukaryota</taxon>
        <taxon>Metazoa</taxon>
        <taxon>Spiralia</taxon>
        <taxon>Gnathifera</taxon>
        <taxon>Rotifera</taxon>
        <taxon>Eurotatoria</taxon>
        <taxon>Monogononta</taxon>
        <taxon>Pseudotrocha</taxon>
        <taxon>Ploima</taxon>
        <taxon>Brachionidae</taxon>
        <taxon>Brachionus</taxon>
    </lineage>
</organism>
<keyword evidence="2" id="KW-1185">Reference proteome</keyword>
<sequence>MPSEFIQKLTEMKDLVHINRMQINRVIRCREKKQPSKSKICVDSNIKENSIIRQSNDQTQRKTVNFSEVLKEICIKTSVPAQKFAKISSDFENLNSCENIPEPEFTQMDFEEPSSIRAKLDLSNTVEENFETFSLPKLETKHSLSSNCVDDFLKLFKMISPTPNNIPKNYSYIEKSFGNIENDINRVYYVCPKCQYLHNDVITLSELTTQNKQFPSCNSNVLDPFLTLDYKFQIEQLLAKKNLFKQIVSRNNISNNPQFLNDLYDGKVYQETLKQKPNNTQFISINLNTDGAPLFAC</sequence>
<proteinExistence type="predicted"/>
<name>A0A814S1F8_9BILA</name>
<dbReference type="OrthoDB" id="10238230at2759"/>
<gene>
    <name evidence="1" type="ORF">OXX778_LOCUS22930</name>
</gene>
<dbReference type="EMBL" id="CAJNOC010010645">
    <property type="protein sequence ID" value="CAF1141878.1"/>
    <property type="molecule type" value="Genomic_DNA"/>
</dbReference>